<dbReference type="Proteomes" id="UP000325081">
    <property type="component" value="Unassembled WGS sequence"/>
</dbReference>
<comment type="caution">
    <text evidence="2">The sequence shown here is derived from an EMBL/GenBank/DDBJ whole genome shotgun (WGS) entry which is preliminary data.</text>
</comment>
<evidence type="ECO:0000256" key="1">
    <source>
        <dbReference type="SAM" id="MobiDB-lite"/>
    </source>
</evidence>
<dbReference type="PANTHER" id="PTHR36377">
    <property type="entry name" value="DNA MISMATCH REPAIR PROTEIN"/>
    <property type="match status" value="1"/>
</dbReference>
<proteinExistence type="predicted"/>
<keyword evidence="3" id="KW-1185">Reference proteome</keyword>
<name>A0A5A7P342_STRAF</name>
<protein>
    <submittedName>
        <fullName evidence="2">T-box transcription factor TBX2</fullName>
    </submittedName>
</protein>
<dbReference type="PANTHER" id="PTHR36377:SF1">
    <property type="entry name" value="DNA MISMATCH REPAIR PROTEIN"/>
    <property type="match status" value="1"/>
</dbReference>
<gene>
    <name evidence="2" type="ORF">STAS_02847</name>
</gene>
<organism evidence="2 3">
    <name type="scientific">Striga asiatica</name>
    <name type="common">Asiatic witchweed</name>
    <name type="synonym">Buchnera asiatica</name>
    <dbReference type="NCBI Taxonomy" id="4170"/>
    <lineage>
        <taxon>Eukaryota</taxon>
        <taxon>Viridiplantae</taxon>
        <taxon>Streptophyta</taxon>
        <taxon>Embryophyta</taxon>
        <taxon>Tracheophyta</taxon>
        <taxon>Spermatophyta</taxon>
        <taxon>Magnoliopsida</taxon>
        <taxon>eudicotyledons</taxon>
        <taxon>Gunneridae</taxon>
        <taxon>Pentapetalae</taxon>
        <taxon>asterids</taxon>
        <taxon>lamiids</taxon>
        <taxon>Lamiales</taxon>
        <taxon>Orobanchaceae</taxon>
        <taxon>Buchnereae</taxon>
        <taxon>Striga</taxon>
    </lineage>
</organism>
<feature type="region of interest" description="Disordered" evidence="1">
    <location>
        <begin position="123"/>
        <end position="151"/>
    </location>
</feature>
<dbReference type="AlphaFoldDB" id="A0A5A7P342"/>
<reference evidence="3" key="1">
    <citation type="journal article" date="2019" name="Curr. Biol.">
        <title>Genome Sequence of Striga asiatica Provides Insight into the Evolution of Plant Parasitism.</title>
        <authorList>
            <person name="Yoshida S."/>
            <person name="Kim S."/>
            <person name="Wafula E.K."/>
            <person name="Tanskanen J."/>
            <person name="Kim Y.M."/>
            <person name="Honaas L."/>
            <person name="Yang Z."/>
            <person name="Spallek T."/>
            <person name="Conn C.E."/>
            <person name="Ichihashi Y."/>
            <person name="Cheong K."/>
            <person name="Cui S."/>
            <person name="Der J.P."/>
            <person name="Gundlach H."/>
            <person name="Jiao Y."/>
            <person name="Hori C."/>
            <person name="Ishida J.K."/>
            <person name="Kasahara H."/>
            <person name="Kiba T."/>
            <person name="Kim M.S."/>
            <person name="Koo N."/>
            <person name="Laohavisit A."/>
            <person name="Lee Y.H."/>
            <person name="Lumba S."/>
            <person name="McCourt P."/>
            <person name="Mortimer J.C."/>
            <person name="Mutuku J.M."/>
            <person name="Nomura T."/>
            <person name="Sasaki-Sekimoto Y."/>
            <person name="Seto Y."/>
            <person name="Wang Y."/>
            <person name="Wakatake T."/>
            <person name="Sakakibara H."/>
            <person name="Demura T."/>
            <person name="Yamaguchi S."/>
            <person name="Yoneyama K."/>
            <person name="Manabe R.I."/>
            <person name="Nelson D.C."/>
            <person name="Schulman A.H."/>
            <person name="Timko M.P."/>
            <person name="dePamphilis C.W."/>
            <person name="Choi D."/>
            <person name="Shirasu K."/>
        </authorList>
    </citation>
    <scope>NUCLEOTIDE SEQUENCE [LARGE SCALE GENOMIC DNA]</scope>
    <source>
        <strain evidence="3">cv. UVA1</strain>
    </source>
</reference>
<accession>A0A5A7P342</accession>
<evidence type="ECO:0000313" key="3">
    <source>
        <dbReference type="Proteomes" id="UP000325081"/>
    </source>
</evidence>
<dbReference type="EMBL" id="BKCP01001558">
    <property type="protein sequence ID" value="GER27159.1"/>
    <property type="molecule type" value="Genomic_DNA"/>
</dbReference>
<evidence type="ECO:0000313" key="2">
    <source>
        <dbReference type="EMBL" id="GER27159.1"/>
    </source>
</evidence>
<sequence length="151" mass="17971">MQRIWVKEQNYEVSGLVLEDSSRFSLDWRFHGAIHDQNWLLCENFPLHTLSFSLIHITNFIELRHGFCLIVMEENPYTITYKLILVYVAFLSNSDIILSTDYVWVLAAFDDKVTVLESEKRAWENSPEAQAMRDSLNPWRDHDNREKRKSY</sequence>
<dbReference type="OrthoDB" id="1845550at2759"/>